<dbReference type="InterPro" id="IPR036179">
    <property type="entry name" value="Ig-like_dom_sf"/>
</dbReference>
<dbReference type="InterPro" id="IPR007110">
    <property type="entry name" value="Ig-like_dom"/>
</dbReference>
<dbReference type="GeneTree" id="ENSGT01030000234589"/>
<evidence type="ECO:0000256" key="1">
    <source>
        <dbReference type="ARBA" id="ARBA00023157"/>
    </source>
</evidence>
<dbReference type="InterPro" id="IPR013783">
    <property type="entry name" value="Ig-like_fold"/>
</dbReference>
<accession>A0A3B4EDH2</accession>
<dbReference type="PROSITE" id="PS50835">
    <property type="entry name" value="IG_LIKE"/>
    <property type="match status" value="1"/>
</dbReference>
<evidence type="ECO:0000313" key="4">
    <source>
        <dbReference type="Ensembl" id="ENSPNAP00000033344.2"/>
    </source>
</evidence>
<dbReference type="InterPro" id="IPR003597">
    <property type="entry name" value="Ig_C1-set"/>
</dbReference>
<evidence type="ECO:0000259" key="3">
    <source>
        <dbReference type="PROSITE" id="PS50835"/>
    </source>
</evidence>
<keyword evidence="1" id="KW-1015">Disulfide bond</keyword>
<evidence type="ECO:0000313" key="5">
    <source>
        <dbReference type="Proteomes" id="UP001501920"/>
    </source>
</evidence>
<reference evidence="4" key="3">
    <citation type="submission" date="2025-09" db="UniProtKB">
        <authorList>
            <consortium name="Ensembl"/>
        </authorList>
    </citation>
    <scope>IDENTIFICATION</scope>
</reference>
<reference evidence="4" key="2">
    <citation type="submission" date="2025-08" db="UniProtKB">
        <authorList>
            <consortium name="Ensembl"/>
        </authorList>
    </citation>
    <scope>IDENTIFICATION</scope>
</reference>
<gene>
    <name evidence="4" type="primary">IGKC</name>
</gene>
<proteinExistence type="predicted"/>
<dbReference type="AlphaFoldDB" id="A0A3B4EDH2"/>
<protein>
    <recommendedName>
        <fullName evidence="3">Ig-like domain-containing protein</fullName>
    </recommendedName>
</protein>
<dbReference type="SUPFAM" id="SSF48726">
    <property type="entry name" value="Immunoglobulin"/>
    <property type="match status" value="1"/>
</dbReference>
<dbReference type="InterPro" id="IPR050380">
    <property type="entry name" value="Immune_Resp_Modulators"/>
</dbReference>
<reference evidence="4 5" key="1">
    <citation type="submission" date="2020-10" db="EMBL/GenBank/DDBJ databases">
        <title>Pygocentrus nattereri (red-bellied piranha) genome, fPygNat1, primary haplotype.</title>
        <authorList>
            <person name="Myers G."/>
            <person name="Meyer A."/>
            <person name="Karagic N."/>
            <person name="Pippel M."/>
            <person name="Winkler S."/>
            <person name="Tracey A."/>
            <person name="Wood J."/>
            <person name="Formenti G."/>
            <person name="Howe K."/>
            <person name="Fedrigo O."/>
            <person name="Jarvis E.D."/>
        </authorList>
    </citation>
    <scope>NUCLEOTIDE SEQUENCE [LARGE SCALE GENOMIC DNA]</scope>
</reference>
<sequence>CPGVTQPSLSLLPPSSEEFQQGKATLLCLVSKGFPSDWTLTWKVDGSRWSSGVVVSPGVLVNGLYSWSSTLTLTEDQWRKTRVVSCEVSHGSSTAVKSLNTQQCTEN</sequence>
<dbReference type="OMA" id="RFSWVTQ"/>
<keyword evidence="5" id="KW-1185">Reference proteome</keyword>
<evidence type="ECO:0000256" key="2">
    <source>
        <dbReference type="ARBA" id="ARBA00023319"/>
    </source>
</evidence>
<keyword evidence="2" id="KW-0393">Immunoglobulin domain</keyword>
<dbReference type="Pfam" id="PF07654">
    <property type="entry name" value="C1-set"/>
    <property type="match status" value="1"/>
</dbReference>
<dbReference type="FunFam" id="2.60.40.10:FF:000283">
    <property type="entry name" value="Immunoglobulin kappa constant"/>
    <property type="match status" value="1"/>
</dbReference>
<dbReference type="PANTHER" id="PTHR23411">
    <property type="entry name" value="TAPASIN"/>
    <property type="match status" value="1"/>
</dbReference>
<organism evidence="4 5">
    <name type="scientific">Pygocentrus nattereri</name>
    <name type="common">Red-bellied piranha</name>
    <dbReference type="NCBI Taxonomy" id="42514"/>
    <lineage>
        <taxon>Eukaryota</taxon>
        <taxon>Metazoa</taxon>
        <taxon>Chordata</taxon>
        <taxon>Craniata</taxon>
        <taxon>Vertebrata</taxon>
        <taxon>Euteleostomi</taxon>
        <taxon>Actinopterygii</taxon>
        <taxon>Neopterygii</taxon>
        <taxon>Teleostei</taxon>
        <taxon>Ostariophysi</taxon>
        <taxon>Characiformes</taxon>
        <taxon>Characoidei</taxon>
        <taxon>Pygocentrus</taxon>
    </lineage>
</organism>
<dbReference type="Gene3D" id="2.60.40.10">
    <property type="entry name" value="Immunoglobulins"/>
    <property type="match status" value="1"/>
</dbReference>
<dbReference type="Proteomes" id="UP001501920">
    <property type="component" value="Chromosome 27"/>
</dbReference>
<dbReference type="STRING" id="42514.ENSPNAP00000033344"/>
<dbReference type="SMART" id="SM00407">
    <property type="entry name" value="IGc1"/>
    <property type="match status" value="1"/>
</dbReference>
<dbReference type="Ensembl" id="ENSPNAT00000024108.2">
    <property type="protein sequence ID" value="ENSPNAP00000033344.2"/>
    <property type="gene ID" value="ENSPNAG00000021876.2"/>
</dbReference>
<name>A0A3B4EDH2_PYGNA</name>
<feature type="domain" description="Ig-like" evidence="3">
    <location>
        <begin position="7"/>
        <end position="100"/>
    </location>
</feature>